<reference evidence="1" key="1">
    <citation type="submission" date="2022-06" db="EMBL/GenBank/DDBJ databases">
        <title>Phylogenomic reconstructions and comparative analyses of Kickxellomycotina fungi.</title>
        <authorList>
            <person name="Reynolds N.K."/>
            <person name="Stajich J.E."/>
            <person name="Barry K."/>
            <person name="Grigoriev I.V."/>
            <person name="Crous P."/>
            <person name="Smith M.E."/>
        </authorList>
    </citation>
    <scope>NUCLEOTIDE SEQUENCE</scope>
    <source>
        <strain evidence="1">RSA 2271</strain>
    </source>
</reference>
<sequence>QIIPIIHKHGFVWAICDEFSWTQPLELLYYINYIFKWVEFIDTLFLVLKKKKLEFLHVYHHSLTMVLCYSQLLGRTSVSWPICTINLFVHVVMYYYYYLASIGTKVWWKKHVTTLQITQFIVDLFLVVFSQYTNMAYHNYPHWPNMGNCRGSRTAAFIGSFLLSSYLILFVQFFAKTYKQSRPSTAAASVKFKKQ</sequence>
<evidence type="ECO:0000313" key="1">
    <source>
        <dbReference type="EMBL" id="KAJ1671626.1"/>
    </source>
</evidence>
<keyword evidence="1" id="KW-0012">Acyltransferase</keyword>
<accession>A0ACC1H9G3</accession>
<gene>
    <name evidence="1" type="primary">ELO2_3</name>
    <name evidence="1" type="ORF">EV182_007526</name>
</gene>
<evidence type="ECO:0000313" key="2">
    <source>
        <dbReference type="Proteomes" id="UP001145114"/>
    </source>
</evidence>
<keyword evidence="1" id="KW-0808">Transferase</keyword>
<comment type="caution">
    <text evidence="1">The sequence shown here is derived from an EMBL/GenBank/DDBJ whole genome shotgun (WGS) entry which is preliminary data.</text>
</comment>
<name>A0ACC1H9G3_9FUNG</name>
<dbReference type="EC" id="2.3.1.199" evidence="1"/>
<protein>
    <submittedName>
        <fullName evidence="1">Fatty acyl-CoA elongase/Polyunsaturated fatty acid specific elongation enzyme</fullName>
        <ecNumber evidence="1">2.3.1.199</ecNumber>
    </submittedName>
</protein>
<feature type="non-terminal residue" evidence="1">
    <location>
        <position position="1"/>
    </location>
</feature>
<keyword evidence="2" id="KW-1185">Reference proteome</keyword>
<proteinExistence type="predicted"/>
<dbReference type="EMBL" id="JAMZIH010008659">
    <property type="protein sequence ID" value="KAJ1671626.1"/>
    <property type="molecule type" value="Genomic_DNA"/>
</dbReference>
<organism evidence="1 2">
    <name type="scientific">Spiromyces aspiralis</name>
    <dbReference type="NCBI Taxonomy" id="68401"/>
    <lineage>
        <taxon>Eukaryota</taxon>
        <taxon>Fungi</taxon>
        <taxon>Fungi incertae sedis</taxon>
        <taxon>Zoopagomycota</taxon>
        <taxon>Kickxellomycotina</taxon>
        <taxon>Kickxellomycetes</taxon>
        <taxon>Kickxellales</taxon>
        <taxon>Kickxellaceae</taxon>
        <taxon>Spiromyces</taxon>
    </lineage>
</organism>
<dbReference type="Proteomes" id="UP001145114">
    <property type="component" value="Unassembled WGS sequence"/>
</dbReference>